<protein>
    <submittedName>
        <fullName evidence="1">Uncharacterized protein</fullName>
    </submittedName>
</protein>
<dbReference type="AlphaFoldDB" id="K0JSF6"/>
<dbReference type="Proteomes" id="UP000006281">
    <property type="component" value="Chromosome"/>
</dbReference>
<sequence length="230" mass="24949">MSTWRRSRARVSRHPQENPQFYSLDVQRFLDLLARKPTWNDLGVTPDDARSVAVGTADVCRSGTAAGYLGLAAFAVGSVPATLEDARSIATRLKPLVQQQGTPAPAVPLSDESPLVVTSEHRYFANPFGSVALVYPRTPLRLRQTYTALTPEAERLGDLLVSDPELLRAAARSGYRAYPPADGLFDQARDEQGVARPDAVRDDRFAVLPEPDVFREMVRVVGDCGGSGGG</sequence>
<organism evidence="1 2">
    <name type="scientific">Saccharothrix espanaensis (strain ATCC 51144 / DSM 44229 / JCM 9112 / NBRC 15066 / NRRL 15764)</name>
    <dbReference type="NCBI Taxonomy" id="1179773"/>
    <lineage>
        <taxon>Bacteria</taxon>
        <taxon>Bacillati</taxon>
        <taxon>Actinomycetota</taxon>
        <taxon>Actinomycetes</taxon>
        <taxon>Pseudonocardiales</taxon>
        <taxon>Pseudonocardiaceae</taxon>
        <taxon>Saccharothrix</taxon>
    </lineage>
</organism>
<evidence type="ECO:0000313" key="1">
    <source>
        <dbReference type="EMBL" id="CCH30590.1"/>
    </source>
</evidence>
<dbReference type="KEGG" id="sesp:BN6_32860"/>
<dbReference type="PATRIC" id="fig|1179773.3.peg.3290"/>
<dbReference type="STRING" id="1179773.BN6_32860"/>
<gene>
    <name evidence="1" type="ordered locus">BN6_32860</name>
</gene>
<proteinExistence type="predicted"/>
<dbReference type="EMBL" id="HE804045">
    <property type="protein sequence ID" value="CCH30590.1"/>
    <property type="molecule type" value="Genomic_DNA"/>
</dbReference>
<evidence type="ECO:0000313" key="2">
    <source>
        <dbReference type="Proteomes" id="UP000006281"/>
    </source>
</evidence>
<keyword evidence="2" id="KW-1185">Reference proteome</keyword>
<reference evidence="1 2" key="1">
    <citation type="journal article" date="2012" name="BMC Genomics">
        <title>Complete genome sequence of Saccharothrix espanaensis DSM 44229T and comparison to the other completely sequenced Pseudonocardiaceae.</title>
        <authorList>
            <person name="Strobel T."/>
            <person name="Al-Dilaimi A."/>
            <person name="Blom J."/>
            <person name="Gessner A."/>
            <person name="Kalinowski J."/>
            <person name="Luzhetska M."/>
            <person name="Puhler A."/>
            <person name="Szczepanowski R."/>
            <person name="Bechthold A."/>
            <person name="Ruckert C."/>
        </authorList>
    </citation>
    <scope>NUCLEOTIDE SEQUENCE [LARGE SCALE GENOMIC DNA]</scope>
    <source>
        <strain evidence="2">ATCC 51144 / DSM 44229 / JCM 9112 / NBRC 15066 / NRRL 15764</strain>
    </source>
</reference>
<accession>K0JSF6</accession>
<name>K0JSF6_SACES</name>
<dbReference type="HOGENOM" id="CLU_1204092_0_0_11"/>